<protein>
    <submittedName>
        <fullName evidence="7">Na+/Pi-cotransporter</fullName>
    </submittedName>
</protein>
<keyword evidence="8" id="KW-1185">Reference proteome</keyword>
<dbReference type="GO" id="GO:0005436">
    <property type="term" value="F:sodium:phosphate symporter activity"/>
    <property type="evidence" value="ECO:0007669"/>
    <property type="project" value="InterPro"/>
</dbReference>
<accession>A0A1Y0IH72</accession>
<dbReference type="GO" id="GO:0005886">
    <property type="term" value="C:plasma membrane"/>
    <property type="evidence" value="ECO:0007669"/>
    <property type="project" value="UniProtKB-SubCell"/>
</dbReference>
<dbReference type="GO" id="GO:0044341">
    <property type="term" value="P:sodium-dependent phosphate transport"/>
    <property type="evidence" value="ECO:0007669"/>
    <property type="project" value="InterPro"/>
</dbReference>
<gene>
    <name evidence="7" type="ORF">OLMES_4897</name>
</gene>
<dbReference type="EMBL" id="CP021425">
    <property type="protein sequence ID" value="ARU58885.1"/>
    <property type="molecule type" value="Genomic_DNA"/>
</dbReference>
<keyword evidence="3 6" id="KW-0812">Transmembrane</keyword>
<evidence type="ECO:0000256" key="3">
    <source>
        <dbReference type="ARBA" id="ARBA00022692"/>
    </source>
</evidence>
<keyword evidence="2" id="KW-1003">Cell membrane</keyword>
<dbReference type="NCBIfam" id="NF037997">
    <property type="entry name" value="Na_Pi_symport"/>
    <property type="match status" value="1"/>
</dbReference>
<evidence type="ECO:0000256" key="6">
    <source>
        <dbReference type="SAM" id="Phobius"/>
    </source>
</evidence>
<feature type="transmembrane region" description="Helical" evidence="6">
    <location>
        <begin position="225"/>
        <end position="247"/>
    </location>
</feature>
<feature type="transmembrane region" description="Helical" evidence="6">
    <location>
        <begin position="304"/>
        <end position="324"/>
    </location>
</feature>
<name>A0A1Y0IH72_9GAMM</name>
<dbReference type="Pfam" id="PF02690">
    <property type="entry name" value="Na_Pi_cotrans"/>
    <property type="match status" value="2"/>
</dbReference>
<evidence type="ECO:0000256" key="5">
    <source>
        <dbReference type="ARBA" id="ARBA00023136"/>
    </source>
</evidence>
<feature type="transmembrane region" description="Helical" evidence="6">
    <location>
        <begin position="184"/>
        <end position="205"/>
    </location>
</feature>
<dbReference type="PANTHER" id="PTHR10010">
    <property type="entry name" value="SOLUTE CARRIER FAMILY 34 SODIUM PHOSPHATE , MEMBER 2-RELATED"/>
    <property type="match status" value="1"/>
</dbReference>
<dbReference type="InterPro" id="IPR003841">
    <property type="entry name" value="Na/Pi_transpt"/>
</dbReference>
<keyword evidence="4 6" id="KW-1133">Transmembrane helix</keyword>
<reference evidence="7 8" key="1">
    <citation type="submission" date="2017-05" db="EMBL/GenBank/DDBJ databases">
        <title>Genomic insights into alkan degradation activity of Oleiphilus messinensis.</title>
        <authorList>
            <person name="Kozyavkin S.A."/>
            <person name="Slesarev A.I."/>
            <person name="Golyshin P.N."/>
            <person name="Korzhenkov A."/>
            <person name="Golyshina O.N."/>
            <person name="Toshchakov S.V."/>
        </authorList>
    </citation>
    <scope>NUCLEOTIDE SEQUENCE [LARGE SCALE GENOMIC DNA]</scope>
    <source>
        <strain evidence="7 8">ME102</strain>
    </source>
</reference>
<feature type="transmembrane region" description="Helical" evidence="6">
    <location>
        <begin position="111"/>
        <end position="137"/>
    </location>
</feature>
<feature type="transmembrane region" description="Helical" evidence="6">
    <location>
        <begin position="254"/>
        <end position="274"/>
    </location>
</feature>
<dbReference type="Proteomes" id="UP000196027">
    <property type="component" value="Chromosome"/>
</dbReference>
<organism evidence="7 8">
    <name type="scientific">Oleiphilus messinensis</name>
    <dbReference type="NCBI Taxonomy" id="141451"/>
    <lineage>
        <taxon>Bacteria</taxon>
        <taxon>Pseudomonadati</taxon>
        <taxon>Pseudomonadota</taxon>
        <taxon>Gammaproteobacteria</taxon>
        <taxon>Oceanospirillales</taxon>
        <taxon>Oleiphilaceae</taxon>
        <taxon>Oleiphilus</taxon>
    </lineage>
</organism>
<evidence type="ECO:0000256" key="2">
    <source>
        <dbReference type="ARBA" id="ARBA00022475"/>
    </source>
</evidence>
<evidence type="ECO:0000313" key="8">
    <source>
        <dbReference type="Proteomes" id="UP000196027"/>
    </source>
</evidence>
<dbReference type="AlphaFoldDB" id="A0A1Y0IH72"/>
<sequence>MLLVILSYLFWLSDNLTQICAGVAIFLFGMLSLEEGFKAFTGGVLERVLQKTTDTLPKSMAFGVATTTLMQSSSLISVLTISFLSAGLLSLSQGIGIIFGANLGTTTGAWLVAGFGLKVNISAYAMPLLVFGAVLVLQRNKKWQGLGYIFAGIGFLFLGIHHMKEGFDAFRDQIDLTQYAIPGFKGLLIYTLLGIVATVVMQSSHATLVLTITALSSGQITYTNALALAIGANVGTTITAILGALSANVEGKRLAFAHVIFNVSTGLLTLLIIVPLQHTVDWVSAALAIADDDYTLKLSVFHTLFNLMGILIMIPFTATLVTKLETWLPDKNRRAELRLPVNKTDERVEVVKAQYLNASAKLYPDTAIQALIQEVRHLYSNTLEVVLRGMSIPRDLVESSKADLSHELPEIRGQEQFHGIEDLYERYIKQLYAEIMEFASSVQAGLTPNQSVLLVQLLSACQKLIESVKASKHLNKNLIHFIESDNPWVVEQYNNFRIRIAECIRELLRLQQFEKGHDLLTCDRIRIYAEQADLIKNGDLFKIIRAGHIPGAVSGSLLKDGHYSSQIISALVDSAEIIMKSVSAGVDPAEMELNLAVDEIEELARNKHQG</sequence>
<evidence type="ECO:0000256" key="4">
    <source>
        <dbReference type="ARBA" id="ARBA00022989"/>
    </source>
</evidence>
<feature type="transmembrane region" description="Helical" evidence="6">
    <location>
        <begin position="143"/>
        <end position="163"/>
    </location>
</feature>
<proteinExistence type="predicted"/>
<evidence type="ECO:0000256" key="1">
    <source>
        <dbReference type="ARBA" id="ARBA00004651"/>
    </source>
</evidence>
<comment type="subcellular location">
    <subcellularLocation>
        <location evidence="1">Cell membrane</location>
        <topology evidence="1">Multi-pass membrane protein</topology>
    </subcellularLocation>
</comment>
<dbReference type="PANTHER" id="PTHR10010:SF46">
    <property type="entry name" value="SODIUM-DEPENDENT PHOSPHATE TRANSPORT PROTEIN 2B"/>
    <property type="match status" value="1"/>
</dbReference>
<feature type="transmembrane region" description="Helical" evidence="6">
    <location>
        <begin position="75"/>
        <end position="99"/>
    </location>
</feature>
<dbReference type="KEGG" id="ome:OLMES_4897"/>
<evidence type="ECO:0000313" key="7">
    <source>
        <dbReference type="EMBL" id="ARU58885.1"/>
    </source>
</evidence>
<keyword evidence="5 6" id="KW-0472">Membrane</keyword>